<name>A0AAW6U753_9BACT</name>
<comment type="caution">
    <text evidence="5">The sequence shown here is derived from an EMBL/GenBank/DDBJ whole genome shotgun (WGS) entry which is preliminary data.</text>
</comment>
<feature type="domain" description="ABC transporter" evidence="4">
    <location>
        <begin position="12"/>
        <end position="240"/>
    </location>
</feature>
<sequence>MAETATAREPVITCEDLFVGYGSELVLKGVSLQIMAGSFVLLMGPNGAGKTTLLKALLGLLKPRRGQITTPFHVTAPGYVPQQKSIDPLYPITVRQIVGMGLYPELGPWRRVTGDFRRRVDATLEQFDLLAHDRKTFGELSGGMRQKALIARAFVSGAEVFILDEPTSELDERSEREVVQHLHRLARQQNKTVLLVHHGLGHAVDHGDMVCLVNHGKAVLLEPDENNSMEHVADAARRGIAKGKAS</sequence>
<proteinExistence type="predicted"/>
<dbReference type="InterPro" id="IPR017871">
    <property type="entry name" value="ABC_transporter-like_CS"/>
</dbReference>
<dbReference type="InterPro" id="IPR050153">
    <property type="entry name" value="Metal_Ion_Import_ABC"/>
</dbReference>
<evidence type="ECO:0000256" key="3">
    <source>
        <dbReference type="ARBA" id="ARBA00022840"/>
    </source>
</evidence>
<keyword evidence="6" id="KW-1185">Reference proteome</keyword>
<dbReference type="InterPro" id="IPR003593">
    <property type="entry name" value="AAA+_ATPase"/>
</dbReference>
<dbReference type="Proteomes" id="UP001431776">
    <property type="component" value="Unassembled WGS sequence"/>
</dbReference>
<dbReference type="PROSITE" id="PS50893">
    <property type="entry name" value="ABC_TRANSPORTER_2"/>
    <property type="match status" value="1"/>
</dbReference>
<organism evidence="5 6">
    <name type="scientific">Anaerobaca lacustris</name>
    <dbReference type="NCBI Taxonomy" id="3044600"/>
    <lineage>
        <taxon>Bacteria</taxon>
        <taxon>Pseudomonadati</taxon>
        <taxon>Planctomycetota</taxon>
        <taxon>Phycisphaerae</taxon>
        <taxon>Sedimentisphaerales</taxon>
        <taxon>Anaerobacaceae</taxon>
        <taxon>Anaerobaca</taxon>
    </lineage>
</organism>
<protein>
    <submittedName>
        <fullName evidence="5">ATP-binding cassette domain-containing protein</fullName>
    </submittedName>
</protein>
<gene>
    <name evidence="5" type="ORF">QJ522_17995</name>
</gene>
<evidence type="ECO:0000313" key="6">
    <source>
        <dbReference type="Proteomes" id="UP001431776"/>
    </source>
</evidence>
<keyword evidence="2" id="KW-0547">Nucleotide-binding</keyword>
<dbReference type="PROSITE" id="PS00211">
    <property type="entry name" value="ABC_TRANSPORTER_1"/>
    <property type="match status" value="1"/>
</dbReference>
<evidence type="ECO:0000256" key="2">
    <source>
        <dbReference type="ARBA" id="ARBA00022741"/>
    </source>
</evidence>
<dbReference type="GO" id="GO:0016887">
    <property type="term" value="F:ATP hydrolysis activity"/>
    <property type="evidence" value="ECO:0007669"/>
    <property type="project" value="InterPro"/>
</dbReference>
<dbReference type="AlphaFoldDB" id="A0AAW6U753"/>
<evidence type="ECO:0000259" key="4">
    <source>
        <dbReference type="PROSITE" id="PS50893"/>
    </source>
</evidence>
<dbReference type="RefSeq" id="WP_349246365.1">
    <property type="nucleotide sequence ID" value="NZ_JASCXX010000026.1"/>
</dbReference>
<dbReference type="SMART" id="SM00382">
    <property type="entry name" value="AAA"/>
    <property type="match status" value="1"/>
</dbReference>
<dbReference type="InterPro" id="IPR027417">
    <property type="entry name" value="P-loop_NTPase"/>
</dbReference>
<dbReference type="Gene3D" id="3.40.50.300">
    <property type="entry name" value="P-loop containing nucleotide triphosphate hydrolases"/>
    <property type="match status" value="1"/>
</dbReference>
<keyword evidence="1" id="KW-0813">Transport</keyword>
<dbReference type="InterPro" id="IPR003439">
    <property type="entry name" value="ABC_transporter-like_ATP-bd"/>
</dbReference>
<keyword evidence="3 5" id="KW-0067">ATP-binding</keyword>
<dbReference type="EMBL" id="JASCXX010000026">
    <property type="protein sequence ID" value="MDI6450958.1"/>
    <property type="molecule type" value="Genomic_DNA"/>
</dbReference>
<dbReference type="Pfam" id="PF00005">
    <property type="entry name" value="ABC_tran"/>
    <property type="match status" value="1"/>
</dbReference>
<evidence type="ECO:0000256" key="1">
    <source>
        <dbReference type="ARBA" id="ARBA00022448"/>
    </source>
</evidence>
<evidence type="ECO:0000313" key="5">
    <source>
        <dbReference type="EMBL" id="MDI6450958.1"/>
    </source>
</evidence>
<dbReference type="SUPFAM" id="SSF52540">
    <property type="entry name" value="P-loop containing nucleoside triphosphate hydrolases"/>
    <property type="match status" value="1"/>
</dbReference>
<dbReference type="GO" id="GO:0005524">
    <property type="term" value="F:ATP binding"/>
    <property type="evidence" value="ECO:0007669"/>
    <property type="project" value="UniProtKB-KW"/>
</dbReference>
<dbReference type="PANTHER" id="PTHR42734">
    <property type="entry name" value="METAL TRANSPORT SYSTEM ATP-BINDING PROTEIN TM_0124-RELATED"/>
    <property type="match status" value="1"/>
</dbReference>
<accession>A0AAW6U753</accession>
<reference evidence="5" key="1">
    <citation type="submission" date="2023-05" db="EMBL/GenBank/DDBJ databases">
        <title>Anaerotaeda fermentans gen. nov., sp. nov., a novel anaerobic planctomycete of the new family within the order Sedimentisphaerales isolated from Taman Peninsula, Russia.</title>
        <authorList>
            <person name="Khomyakova M.A."/>
            <person name="Merkel A.Y."/>
            <person name="Slobodkin A.I."/>
        </authorList>
    </citation>
    <scope>NUCLEOTIDE SEQUENCE</scope>
    <source>
        <strain evidence="5">M17dextr</strain>
    </source>
</reference>